<feature type="region of interest" description="Disordered" evidence="2">
    <location>
        <begin position="232"/>
        <end position="284"/>
    </location>
</feature>
<dbReference type="RefSeq" id="WP_238331919.1">
    <property type="nucleotide sequence ID" value="NZ_BAAAKA010000047.1"/>
</dbReference>
<dbReference type="PROSITE" id="PS50966">
    <property type="entry name" value="ZF_SWIM"/>
    <property type="match status" value="1"/>
</dbReference>
<dbReference type="InterPro" id="IPR007527">
    <property type="entry name" value="Znf_SWIM"/>
</dbReference>
<feature type="compositionally biased region" description="Basic and acidic residues" evidence="2">
    <location>
        <begin position="1"/>
        <end position="18"/>
    </location>
</feature>
<dbReference type="PANTHER" id="PTHR38133:SF1">
    <property type="entry name" value="SLR1429 PROTEIN"/>
    <property type="match status" value="1"/>
</dbReference>
<sequence length="494" mass="51867">MPDDERRPWQAWRSKGEDAGLPAARGPGSRRSFGATWWGRAWLEALEHRARLDPGRLSRGRSYARRGSVLELTVTPGEVEAVVQGSRVTPYQVTVRIRAFSADEWDAVLDVVSAQIGRVAALLDGELPPEVVDDVRATGLDLLPGAGEVLTNCSCPDFAVPCKHSAAVCYLVADALDDDPFALLLLRGRRKDELLAALRARRGGTGAPITPPRTPAPKGIPAIAAFARHLTTPNRHPTAPPTTAADSPISADAADPSAATATHPADPSAATATHPAGPPAVTAMHPADTAALPADQAAGAVQPADPPSAHGAPVGSVVPIPVPPRPLAAPGVPAAVKVLDPPRSSGIDVRDLIALATDAARRAWELASGDTTLSLTYEQDLARRAAALLGTPELADLAHRANISARQLTTWATAWQQAGPGGLAVTIDAPHDPTSDALTEAQAALPDATTEANRVTSGKLQLRLGKDNLWYRFDNHFNDWTLTRPPATDPKDLL</sequence>
<evidence type="ECO:0000256" key="2">
    <source>
        <dbReference type="SAM" id="MobiDB-lite"/>
    </source>
</evidence>
<accession>A0A542EM38</accession>
<evidence type="ECO:0000313" key="4">
    <source>
        <dbReference type="EMBL" id="TQJ16403.1"/>
    </source>
</evidence>
<comment type="caution">
    <text evidence="4">The sequence shown here is derived from an EMBL/GenBank/DDBJ whole genome shotgun (WGS) entry which is preliminary data.</text>
</comment>
<feature type="region of interest" description="Disordered" evidence="2">
    <location>
        <begin position="1"/>
        <end position="30"/>
    </location>
</feature>
<keyword evidence="1" id="KW-0862">Zinc</keyword>
<gene>
    <name evidence="4" type="ORF">FB475_0498</name>
</gene>
<feature type="domain" description="SWIM-type" evidence="3">
    <location>
        <begin position="138"/>
        <end position="173"/>
    </location>
</feature>
<dbReference type="Proteomes" id="UP000316298">
    <property type="component" value="Unassembled WGS sequence"/>
</dbReference>
<evidence type="ECO:0000313" key="5">
    <source>
        <dbReference type="Proteomes" id="UP000316298"/>
    </source>
</evidence>
<keyword evidence="5" id="KW-1185">Reference proteome</keyword>
<name>A0A542EM38_9ACTN</name>
<organism evidence="4 5">
    <name type="scientific">Kribbella jejuensis</name>
    <dbReference type="NCBI Taxonomy" id="236068"/>
    <lineage>
        <taxon>Bacteria</taxon>
        <taxon>Bacillati</taxon>
        <taxon>Actinomycetota</taxon>
        <taxon>Actinomycetes</taxon>
        <taxon>Propionibacteriales</taxon>
        <taxon>Kribbellaceae</taxon>
        <taxon>Kribbella</taxon>
    </lineage>
</organism>
<dbReference type="AlphaFoldDB" id="A0A542EM38"/>
<dbReference type="PANTHER" id="PTHR38133">
    <property type="entry name" value="SLR1429 PROTEIN"/>
    <property type="match status" value="1"/>
</dbReference>
<feature type="compositionally biased region" description="Low complexity" evidence="2">
    <location>
        <begin position="241"/>
        <end position="284"/>
    </location>
</feature>
<evidence type="ECO:0000256" key="1">
    <source>
        <dbReference type="PROSITE-ProRule" id="PRU00325"/>
    </source>
</evidence>
<keyword evidence="1" id="KW-0479">Metal-binding</keyword>
<dbReference type="GO" id="GO:0008270">
    <property type="term" value="F:zinc ion binding"/>
    <property type="evidence" value="ECO:0007669"/>
    <property type="project" value="UniProtKB-KW"/>
</dbReference>
<evidence type="ECO:0000259" key="3">
    <source>
        <dbReference type="PROSITE" id="PS50966"/>
    </source>
</evidence>
<dbReference type="EMBL" id="VFMM01000001">
    <property type="protein sequence ID" value="TQJ16403.1"/>
    <property type="molecule type" value="Genomic_DNA"/>
</dbReference>
<keyword evidence="1" id="KW-0863">Zinc-finger</keyword>
<dbReference type="Pfam" id="PF04434">
    <property type="entry name" value="SWIM"/>
    <property type="match status" value="1"/>
</dbReference>
<protein>
    <submittedName>
        <fullName evidence="4">Putative Zn finger protein</fullName>
    </submittedName>
</protein>
<proteinExistence type="predicted"/>
<reference evidence="4 5" key="1">
    <citation type="submission" date="2019-06" db="EMBL/GenBank/DDBJ databases">
        <title>Sequencing the genomes of 1000 actinobacteria strains.</title>
        <authorList>
            <person name="Klenk H.-P."/>
        </authorList>
    </citation>
    <scope>NUCLEOTIDE SEQUENCE [LARGE SCALE GENOMIC DNA]</scope>
    <source>
        <strain evidence="4 5">DSM 17305</strain>
    </source>
</reference>